<evidence type="ECO:0000256" key="5">
    <source>
        <dbReference type="SAM" id="Coils"/>
    </source>
</evidence>
<evidence type="ECO:0000256" key="3">
    <source>
        <dbReference type="ARBA" id="ARBA00047002"/>
    </source>
</evidence>
<dbReference type="GeneID" id="102234536"/>
<dbReference type="GO" id="GO:0042802">
    <property type="term" value="F:identical protein binding"/>
    <property type="evidence" value="ECO:0007669"/>
    <property type="project" value="UniProtKB-UniRule"/>
</dbReference>
<dbReference type="GO" id="GO:0071788">
    <property type="term" value="P:endoplasmic reticulum tubular network maintenance"/>
    <property type="evidence" value="ECO:0007669"/>
    <property type="project" value="UniProtKB-UniRule"/>
</dbReference>
<feature type="region of interest" description="Disordered" evidence="6">
    <location>
        <begin position="141"/>
        <end position="164"/>
    </location>
</feature>
<reference evidence="8" key="3">
    <citation type="submission" date="2025-08" db="UniProtKB">
        <authorList>
            <consortium name="Ensembl"/>
        </authorList>
    </citation>
    <scope>IDENTIFICATION</scope>
    <source>
        <strain evidence="8">JP 163 A</strain>
    </source>
</reference>
<keyword evidence="4" id="KW-0479">Metal-binding</keyword>
<feature type="region of interest" description="Disordered" evidence="6">
    <location>
        <begin position="330"/>
        <end position="406"/>
    </location>
</feature>
<keyword evidence="9" id="KW-1185">Reference proteome</keyword>
<keyword evidence="4" id="KW-0256">Endoplasmic reticulum</keyword>
<dbReference type="GeneTree" id="ENSGT00390000001859"/>
<comment type="function">
    <text evidence="4">Plays a role in determining ER morphology.</text>
</comment>
<comment type="subunit">
    <text evidence="3 4">Homodimer; homodimerization requires the C4-type zinc finger motif and decreases during mitosis in a phosphorylation-dependent manner.</text>
</comment>
<keyword evidence="4" id="KW-0863">Zinc-finger</keyword>
<evidence type="ECO:0000256" key="6">
    <source>
        <dbReference type="SAM" id="MobiDB-lite"/>
    </source>
</evidence>
<dbReference type="InterPro" id="IPR040115">
    <property type="entry name" value="Lnp"/>
</dbReference>
<evidence type="ECO:0000256" key="1">
    <source>
        <dbReference type="ARBA" id="ARBA00004215"/>
    </source>
</evidence>
<dbReference type="PANTHER" id="PTHR22166">
    <property type="entry name" value="ENDOPLASMIC RETICULUM JUNCTION FORMATION PROTEIN LUNAPARK"/>
    <property type="match status" value="1"/>
</dbReference>
<feature type="domain" description="Lunapark zinc ribbon" evidence="7">
    <location>
        <begin position="259"/>
        <end position="308"/>
    </location>
</feature>
<dbReference type="PANTHER" id="PTHR22166:SF13">
    <property type="entry name" value="ENDOPLASMIC RETICULUM JUNCTION FORMATION PROTEIN LUNAPARK-A"/>
    <property type="match status" value="1"/>
</dbReference>
<feature type="coiled-coil region" evidence="5">
    <location>
        <begin position="99"/>
        <end position="129"/>
    </location>
</feature>
<dbReference type="FunCoup" id="M3ZDX2">
    <property type="interactions" value="1172"/>
</dbReference>
<keyword evidence="4" id="KW-0862">Zinc</keyword>
<keyword evidence="4" id="KW-0812">Transmembrane</keyword>
<dbReference type="CTD" id="326761"/>
<dbReference type="STRING" id="8083.ENSXMAP00000000414"/>
<dbReference type="Pfam" id="PF10058">
    <property type="entry name" value="Zn_ribbon_10"/>
    <property type="match status" value="1"/>
</dbReference>
<feature type="compositionally biased region" description="Polar residues" evidence="6">
    <location>
        <begin position="367"/>
        <end position="384"/>
    </location>
</feature>
<comment type="similarity">
    <text evidence="2 4">Belongs to the lunapark family.</text>
</comment>
<comment type="domain">
    <text evidence="4">The C4-type zinc finger motif is necessary both for its ER three-way tubular junction localization and formation.</text>
</comment>
<comment type="subcellular location">
    <subcellularLocation>
        <location evidence="1 4">Endoplasmic reticulum membrane</location>
        <topology evidence="1 4">Multi-pass membrane protein</topology>
        <orientation evidence="1 4">Cytoplasmic side</orientation>
    </subcellularLocation>
</comment>
<dbReference type="GO" id="GO:0008270">
    <property type="term" value="F:zinc ion binding"/>
    <property type="evidence" value="ECO:0007669"/>
    <property type="project" value="UniProtKB-KW"/>
</dbReference>
<keyword evidence="4" id="KW-0472">Membrane</keyword>
<dbReference type="OrthoDB" id="1725934at2759"/>
<protein>
    <recommendedName>
        <fullName evidence="4">Endoplasmic reticulum junction formation protein lunapark</fullName>
    </recommendedName>
</protein>
<name>M3ZDX2_XIPMA</name>
<keyword evidence="5" id="KW-0175">Coiled coil</keyword>
<dbReference type="InParanoid" id="M3ZDX2"/>
<feature type="region of interest" description="Disordered" evidence="6">
    <location>
        <begin position="176"/>
        <end position="215"/>
    </location>
</feature>
<dbReference type="InterPro" id="IPR019273">
    <property type="entry name" value="Lunapark_Znf"/>
</dbReference>
<organism evidence="8 9">
    <name type="scientific">Xiphophorus maculatus</name>
    <name type="common">Southern platyfish</name>
    <name type="synonym">Platypoecilus maculatus</name>
    <dbReference type="NCBI Taxonomy" id="8083"/>
    <lineage>
        <taxon>Eukaryota</taxon>
        <taxon>Metazoa</taxon>
        <taxon>Chordata</taxon>
        <taxon>Craniata</taxon>
        <taxon>Vertebrata</taxon>
        <taxon>Euteleostomi</taxon>
        <taxon>Actinopterygii</taxon>
        <taxon>Neopterygii</taxon>
        <taxon>Teleostei</taxon>
        <taxon>Neoteleostei</taxon>
        <taxon>Acanthomorphata</taxon>
        <taxon>Ovalentaria</taxon>
        <taxon>Atherinomorphae</taxon>
        <taxon>Cyprinodontiformes</taxon>
        <taxon>Poeciliidae</taxon>
        <taxon>Poeciliinae</taxon>
        <taxon>Xiphophorus</taxon>
    </lineage>
</organism>
<evidence type="ECO:0000256" key="2">
    <source>
        <dbReference type="ARBA" id="ARBA00009940"/>
    </source>
</evidence>
<feature type="transmembrane region" description="Helical" evidence="4">
    <location>
        <begin position="71"/>
        <end position="90"/>
    </location>
</feature>
<reference evidence="9" key="1">
    <citation type="submission" date="2012-01" db="EMBL/GenBank/DDBJ databases">
        <authorList>
            <person name="Walter R."/>
            <person name="Schartl M."/>
            <person name="Warren W."/>
        </authorList>
    </citation>
    <scope>NUCLEOTIDE SEQUENCE [LARGE SCALE GENOMIC DNA]</scope>
    <source>
        <strain evidence="9">JP 163 A</strain>
    </source>
</reference>
<reference evidence="8" key="4">
    <citation type="submission" date="2025-09" db="UniProtKB">
        <authorList>
            <consortium name="Ensembl"/>
        </authorList>
    </citation>
    <scope>IDENTIFICATION</scope>
    <source>
        <strain evidence="8">JP 163 A</strain>
    </source>
</reference>
<evidence type="ECO:0000256" key="4">
    <source>
        <dbReference type="RuleBase" id="RU367073"/>
    </source>
</evidence>
<dbReference type="GO" id="GO:0098826">
    <property type="term" value="C:endoplasmic reticulum tubular network membrane"/>
    <property type="evidence" value="ECO:0007669"/>
    <property type="project" value="UniProtKB-UniRule"/>
</dbReference>
<dbReference type="RefSeq" id="XP_014326984.1">
    <property type="nucleotide sequence ID" value="XM_014471498.2"/>
</dbReference>
<evidence type="ECO:0000259" key="7">
    <source>
        <dbReference type="Pfam" id="PF10058"/>
    </source>
</evidence>
<dbReference type="AlphaFoldDB" id="M3ZDX2"/>
<dbReference type="KEGG" id="xma:102234536"/>
<dbReference type="OMA" id="PKWYDRI"/>
<dbReference type="GO" id="GO:1903373">
    <property type="term" value="P:positive regulation of endoplasmic reticulum tubular network organization"/>
    <property type="evidence" value="ECO:0007669"/>
    <property type="project" value="UniProtKB-UniRule"/>
</dbReference>
<accession>M3ZDX2</accession>
<feature type="transmembrane region" description="Helical" evidence="4">
    <location>
        <begin position="42"/>
        <end position="65"/>
    </location>
</feature>
<dbReference type="Ensembl" id="ENSXMAT00000000416.2">
    <property type="protein sequence ID" value="ENSXMAP00000000414.1"/>
    <property type="gene ID" value="ENSXMAG00000000413.2"/>
</dbReference>
<sequence>MGSAISRWRAKPSTVETLERLEKEIQTLEDYSEKYQKQLKKWVGGMLLYSCLLYLVTLVVVYLWYMPEQLMGRLVLILLFLVFPALVWLLRKALVVIFSRRTERNNDKLEDLKEQKRKILEEVMETETYKNAKMILERFDPESKKKNELESTPVGPQLTPKPGQELRQRIVTPNMSLVAPNPANGSSARPPLASGPSYPGRASHSAPGGPPERGLSAVAAQQSLMRRPMTPGTPVPGVGMHPPGPPLVRSVLPRERGAMDRVIEYLVGDGPQNRYALICQQCLSHNGMALKEEFEYIAFRCAYCYFLNPARKTRPQAPRLPELAAELKMPAGDAASSSSATGEGDQPLSGKAKLADVPLGSDAQEPGTVTTTEPGSAPDSQNSSEPHDSPSEKSDDEQDISAMEVE</sequence>
<keyword evidence="4" id="KW-1133">Transmembrane helix</keyword>
<evidence type="ECO:0000313" key="8">
    <source>
        <dbReference type="Ensembl" id="ENSXMAP00000000414.1"/>
    </source>
</evidence>
<dbReference type="eggNOG" id="KOG2846">
    <property type="taxonomic scope" value="Eukaryota"/>
</dbReference>
<dbReference type="HOGENOM" id="CLU_036951_0_0_1"/>
<dbReference type="Proteomes" id="UP000002852">
    <property type="component" value="Unassembled WGS sequence"/>
</dbReference>
<feature type="compositionally biased region" description="Acidic residues" evidence="6">
    <location>
        <begin position="394"/>
        <end position="406"/>
    </location>
</feature>
<proteinExistence type="inferred from homology"/>
<reference evidence="9" key="2">
    <citation type="journal article" date="2013" name="Nat. Genet.">
        <title>The genome of the platyfish, Xiphophorus maculatus, provides insights into evolutionary adaptation and several complex traits.</title>
        <authorList>
            <person name="Schartl M."/>
            <person name="Walter R.B."/>
            <person name="Shen Y."/>
            <person name="Garcia T."/>
            <person name="Catchen J."/>
            <person name="Amores A."/>
            <person name="Braasch I."/>
            <person name="Chalopin D."/>
            <person name="Volff J.N."/>
            <person name="Lesch K.P."/>
            <person name="Bisazza A."/>
            <person name="Minx P."/>
            <person name="Hillier L."/>
            <person name="Wilson R.K."/>
            <person name="Fuerstenberg S."/>
            <person name="Boore J."/>
            <person name="Searle S."/>
            <person name="Postlethwait J.H."/>
            <person name="Warren W.C."/>
        </authorList>
    </citation>
    <scope>NUCLEOTIDE SEQUENCE [LARGE SCALE GENOMIC DNA]</scope>
    <source>
        <strain evidence="9">JP 163 A</strain>
    </source>
</reference>
<evidence type="ECO:0000313" key="9">
    <source>
        <dbReference type="Proteomes" id="UP000002852"/>
    </source>
</evidence>